<proteinExistence type="predicted"/>
<evidence type="ECO:0000313" key="1">
    <source>
        <dbReference type="EMBL" id="SYX81730.1"/>
    </source>
</evidence>
<reference evidence="2" key="1">
    <citation type="submission" date="2018-08" db="EMBL/GenBank/DDBJ databases">
        <authorList>
            <person name="Chevrot R."/>
        </authorList>
    </citation>
    <scope>NUCLEOTIDE SEQUENCE [LARGE SCALE GENOMIC DNA]</scope>
</reference>
<dbReference type="Proteomes" id="UP000304148">
    <property type="component" value="Chromosome"/>
</dbReference>
<organism evidence="1 2">
    <name type="scientific">Paenibacillus alvei</name>
    <name type="common">Bacillus alvei</name>
    <dbReference type="NCBI Taxonomy" id="44250"/>
    <lineage>
        <taxon>Bacteria</taxon>
        <taxon>Bacillati</taxon>
        <taxon>Bacillota</taxon>
        <taxon>Bacilli</taxon>
        <taxon>Bacillales</taxon>
        <taxon>Paenibacillaceae</taxon>
        <taxon>Paenibacillus</taxon>
    </lineage>
</organism>
<dbReference type="AlphaFoldDB" id="A0A383R458"/>
<gene>
    <name evidence="1" type="ORF">PBLR_10149</name>
</gene>
<dbReference type="EMBL" id="LS992241">
    <property type="protein sequence ID" value="SYX81730.1"/>
    <property type="molecule type" value="Genomic_DNA"/>
</dbReference>
<evidence type="ECO:0000313" key="2">
    <source>
        <dbReference type="Proteomes" id="UP000304148"/>
    </source>
</evidence>
<name>A0A383R458_PAEAL</name>
<sequence>MGRYSRLGHFRSINDSQYLAYYYDIPIILYNMKAASLRTRVMDTIKGAPLGFFVFSPWI</sequence>
<accession>A0A383R458</accession>
<protein>
    <submittedName>
        <fullName evidence="1">Uncharacterized protein</fullName>
    </submittedName>
</protein>